<protein>
    <submittedName>
        <fullName evidence="2">DUF2818 family protein</fullName>
    </submittedName>
</protein>
<keyword evidence="1" id="KW-0812">Transmembrane</keyword>
<dbReference type="EMBL" id="JAQQLF010000007">
    <property type="protein sequence ID" value="MDC7716927.1"/>
    <property type="molecule type" value="Genomic_DNA"/>
</dbReference>
<keyword evidence="1" id="KW-0472">Membrane</keyword>
<feature type="transmembrane region" description="Helical" evidence="1">
    <location>
        <begin position="36"/>
        <end position="57"/>
    </location>
</feature>
<name>A0ABT5IWQ3_9NEIS</name>
<sequence>METSVITLLVLAFVAANLPFATQRLAGIKKLANKHFGWHLLELVALYLLLGLLARVLEGRISPVHVQNWQFYVTTFSLFMVFAFPGFVARYFWQARSH</sequence>
<dbReference type="PIRSF" id="PIRSF019883">
    <property type="entry name" value="UCP019883"/>
    <property type="match status" value="1"/>
</dbReference>
<reference evidence="2 3" key="1">
    <citation type="submission" date="2023-01" db="EMBL/GenBank/DDBJ databases">
        <title>Novel species of the genus Vogesella isolated from rivers.</title>
        <authorList>
            <person name="Lu H."/>
        </authorList>
    </citation>
    <scope>NUCLEOTIDE SEQUENCE [LARGE SCALE GENOMIC DNA]</scope>
    <source>
        <strain evidence="2 3">DC21W</strain>
    </source>
</reference>
<evidence type="ECO:0000256" key="1">
    <source>
        <dbReference type="SAM" id="Phobius"/>
    </source>
</evidence>
<proteinExistence type="predicted"/>
<feature type="transmembrane region" description="Helical" evidence="1">
    <location>
        <begin position="69"/>
        <end position="93"/>
    </location>
</feature>
<dbReference type="Proteomes" id="UP001219956">
    <property type="component" value="Unassembled WGS sequence"/>
</dbReference>
<evidence type="ECO:0000313" key="3">
    <source>
        <dbReference type="Proteomes" id="UP001219956"/>
    </source>
</evidence>
<dbReference type="Pfam" id="PF10993">
    <property type="entry name" value="DUF2818"/>
    <property type="match status" value="1"/>
</dbReference>
<keyword evidence="3" id="KW-1185">Reference proteome</keyword>
<evidence type="ECO:0000313" key="2">
    <source>
        <dbReference type="EMBL" id="MDC7716927.1"/>
    </source>
</evidence>
<dbReference type="InterPro" id="IPR016768">
    <property type="entry name" value="UCP019883"/>
</dbReference>
<organism evidence="2 3">
    <name type="scientific">Vogesella aquatica</name>
    <dbReference type="NCBI Taxonomy" id="2984206"/>
    <lineage>
        <taxon>Bacteria</taxon>
        <taxon>Pseudomonadati</taxon>
        <taxon>Pseudomonadota</taxon>
        <taxon>Betaproteobacteria</taxon>
        <taxon>Neisseriales</taxon>
        <taxon>Chromobacteriaceae</taxon>
        <taxon>Vogesella</taxon>
    </lineage>
</organism>
<accession>A0ABT5IWQ3</accession>
<gene>
    <name evidence="2" type="ORF">PQU95_06825</name>
</gene>
<comment type="caution">
    <text evidence="2">The sequence shown here is derived from an EMBL/GenBank/DDBJ whole genome shotgun (WGS) entry which is preliminary data.</text>
</comment>
<keyword evidence="1" id="KW-1133">Transmembrane helix</keyword>
<dbReference type="RefSeq" id="WP_017509617.1">
    <property type="nucleotide sequence ID" value="NZ_JAQQLF010000007.1"/>
</dbReference>